<dbReference type="Proteomes" id="UP000050909">
    <property type="component" value="Unassembled WGS sequence"/>
</dbReference>
<dbReference type="NCBIfam" id="TIGR01907">
    <property type="entry name" value="casE_Cse3"/>
    <property type="match status" value="1"/>
</dbReference>
<dbReference type="CDD" id="cd09727">
    <property type="entry name" value="Cas6_I-E"/>
    <property type="match status" value="1"/>
</dbReference>
<dbReference type="SUPFAM" id="SSF117987">
    <property type="entry name" value="CRISPR-associated protein"/>
    <property type="match status" value="2"/>
</dbReference>
<dbReference type="InterPro" id="IPR010179">
    <property type="entry name" value="CRISPR-assoc_prot_Cse3"/>
</dbReference>
<evidence type="ECO:0000313" key="2">
    <source>
        <dbReference type="Proteomes" id="UP000050909"/>
    </source>
</evidence>
<evidence type="ECO:0000313" key="1">
    <source>
        <dbReference type="EMBL" id="KRK37712.1"/>
    </source>
</evidence>
<comment type="caution">
    <text evidence="1">The sequence shown here is derived from an EMBL/GenBank/DDBJ whole genome shotgun (WGS) entry which is preliminary data.</text>
</comment>
<dbReference type="SMART" id="SM01101">
    <property type="entry name" value="CRISPR_assoc"/>
    <property type="match status" value="1"/>
</dbReference>
<proteinExistence type="predicted"/>
<dbReference type="PATRIC" id="fig|1423722.3.peg.1063"/>
<dbReference type="RefSeq" id="WP_056947149.1">
    <property type="nucleotide sequence ID" value="NZ_AZCV01000003.1"/>
</dbReference>
<dbReference type="Gene3D" id="3.30.70.1200">
    <property type="entry name" value="Crispr-associated protein, domain 1"/>
    <property type="match status" value="1"/>
</dbReference>
<accession>A0A0R1GUQ9</accession>
<dbReference type="EMBL" id="AZCV01000003">
    <property type="protein sequence ID" value="KRK37712.1"/>
    <property type="molecule type" value="Genomic_DNA"/>
</dbReference>
<gene>
    <name evidence="1" type="ORF">FC62_GL001041</name>
</gene>
<dbReference type="Pfam" id="PF08798">
    <property type="entry name" value="CRISPR_assoc"/>
    <property type="match status" value="1"/>
</dbReference>
<sequence>MYLSRVQVDTNNRRKLKTLTHLGAYHNWVEQAFPNEVANGERGRHLWRIDRLKGDEYLLVLSEEKPDLNLLECFGKKGTAESKNYDSFLNSIVNGQSAYFRLTANPTISIPKPGQPRGTVYPILANAKQRAWLIKKSDSNGFKLNDDPLGDYAFDVVEREFSNLYHGHNNKVRISRVTFEGLLTVTDAEKFKLALTKGIGREKAYGMGLLTIIPEA</sequence>
<name>A0A0R1GUQ9_9LACO</name>
<dbReference type="Gene3D" id="3.30.70.1210">
    <property type="entry name" value="Crispr-associated protein, domain 2"/>
    <property type="match status" value="1"/>
</dbReference>
<protein>
    <submittedName>
        <fullName evidence="1">CRISPR associated family protein</fullName>
    </submittedName>
</protein>
<keyword evidence="2" id="KW-1185">Reference proteome</keyword>
<dbReference type="AlphaFoldDB" id="A0A0R1GUQ9"/>
<organism evidence="1 2">
    <name type="scientific">Amylolactobacillus amylotrophicus DSM 20534</name>
    <dbReference type="NCBI Taxonomy" id="1423722"/>
    <lineage>
        <taxon>Bacteria</taxon>
        <taxon>Bacillati</taxon>
        <taxon>Bacillota</taxon>
        <taxon>Bacilli</taxon>
        <taxon>Lactobacillales</taxon>
        <taxon>Lactobacillaceae</taxon>
        <taxon>Amylolactobacillus</taxon>
    </lineage>
</organism>
<reference evidence="1 2" key="1">
    <citation type="journal article" date="2015" name="Genome Announc.">
        <title>Expanding the biotechnology potential of lactobacilli through comparative genomics of 213 strains and associated genera.</title>
        <authorList>
            <person name="Sun Z."/>
            <person name="Harris H.M."/>
            <person name="McCann A."/>
            <person name="Guo C."/>
            <person name="Argimon S."/>
            <person name="Zhang W."/>
            <person name="Yang X."/>
            <person name="Jeffery I.B."/>
            <person name="Cooney J.C."/>
            <person name="Kagawa T.F."/>
            <person name="Liu W."/>
            <person name="Song Y."/>
            <person name="Salvetti E."/>
            <person name="Wrobel A."/>
            <person name="Rasinkangas P."/>
            <person name="Parkhill J."/>
            <person name="Rea M.C."/>
            <person name="O'Sullivan O."/>
            <person name="Ritari J."/>
            <person name="Douillard F.P."/>
            <person name="Paul Ross R."/>
            <person name="Yang R."/>
            <person name="Briner A.E."/>
            <person name="Felis G.E."/>
            <person name="de Vos W.M."/>
            <person name="Barrangou R."/>
            <person name="Klaenhammer T.R."/>
            <person name="Caufield P.W."/>
            <person name="Cui Y."/>
            <person name="Zhang H."/>
            <person name="O'Toole P.W."/>
        </authorList>
    </citation>
    <scope>NUCLEOTIDE SEQUENCE [LARGE SCALE GENOMIC DNA]</scope>
    <source>
        <strain evidence="1 2">DSM 20534</strain>
    </source>
</reference>